<dbReference type="AlphaFoldDB" id="A7EMC3"/>
<dbReference type="GeneID" id="5488552"/>
<name>A7EMC3_SCLS1</name>
<organism evidence="1 2">
    <name type="scientific">Sclerotinia sclerotiorum (strain ATCC 18683 / 1980 / Ss-1)</name>
    <name type="common">White mold</name>
    <name type="synonym">Whetzelinia sclerotiorum</name>
    <dbReference type="NCBI Taxonomy" id="665079"/>
    <lineage>
        <taxon>Eukaryota</taxon>
        <taxon>Fungi</taxon>
        <taxon>Dikarya</taxon>
        <taxon>Ascomycota</taxon>
        <taxon>Pezizomycotina</taxon>
        <taxon>Leotiomycetes</taxon>
        <taxon>Helotiales</taxon>
        <taxon>Sclerotiniaceae</taxon>
        <taxon>Sclerotinia</taxon>
    </lineage>
</organism>
<evidence type="ECO:0000313" key="2">
    <source>
        <dbReference type="Proteomes" id="UP000001312"/>
    </source>
</evidence>
<gene>
    <name evidence="1" type="ORF">SS1G_06471</name>
</gene>
<evidence type="ECO:0000313" key="1">
    <source>
        <dbReference type="EMBL" id="EDO03989.1"/>
    </source>
</evidence>
<dbReference type="RefSeq" id="XP_001592231.1">
    <property type="nucleotide sequence ID" value="XM_001592181.1"/>
</dbReference>
<proteinExistence type="predicted"/>
<dbReference type="InParanoid" id="A7EMC3"/>
<accession>A7EMC3</accession>
<sequence>MVDLWLDFLGVLCTERFFLGFGGSVDLLPALVGVMTNAEMSLSTYLGASIVLGTSVSEVRDQGECEGLDGWWLFKQIFLVGE</sequence>
<dbReference type="Proteomes" id="UP000001312">
    <property type="component" value="Unassembled WGS sequence"/>
</dbReference>
<dbReference type="EMBL" id="CH476628">
    <property type="protein sequence ID" value="EDO03989.1"/>
    <property type="molecule type" value="Genomic_DNA"/>
</dbReference>
<reference evidence="2" key="1">
    <citation type="journal article" date="2011" name="PLoS Genet.">
        <title>Genomic analysis of the necrotrophic fungal pathogens Sclerotinia sclerotiorum and Botrytis cinerea.</title>
        <authorList>
            <person name="Amselem J."/>
            <person name="Cuomo C.A."/>
            <person name="van Kan J.A."/>
            <person name="Viaud M."/>
            <person name="Benito E.P."/>
            <person name="Couloux A."/>
            <person name="Coutinho P.M."/>
            <person name="de Vries R.P."/>
            <person name="Dyer P.S."/>
            <person name="Fillinger S."/>
            <person name="Fournier E."/>
            <person name="Gout L."/>
            <person name="Hahn M."/>
            <person name="Kohn L."/>
            <person name="Lapalu N."/>
            <person name="Plummer K.M."/>
            <person name="Pradier J.M."/>
            <person name="Quevillon E."/>
            <person name="Sharon A."/>
            <person name="Simon A."/>
            <person name="ten Have A."/>
            <person name="Tudzynski B."/>
            <person name="Tudzynski P."/>
            <person name="Wincker P."/>
            <person name="Andrew M."/>
            <person name="Anthouard V."/>
            <person name="Beever R.E."/>
            <person name="Beffa R."/>
            <person name="Benoit I."/>
            <person name="Bouzid O."/>
            <person name="Brault B."/>
            <person name="Chen Z."/>
            <person name="Choquer M."/>
            <person name="Collemare J."/>
            <person name="Cotton P."/>
            <person name="Danchin E.G."/>
            <person name="Da Silva C."/>
            <person name="Gautier A."/>
            <person name="Giraud C."/>
            <person name="Giraud T."/>
            <person name="Gonzalez C."/>
            <person name="Grossetete S."/>
            <person name="Guldener U."/>
            <person name="Henrissat B."/>
            <person name="Howlett B.J."/>
            <person name="Kodira C."/>
            <person name="Kretschmer M."/>
            <person name="Lappartient A."/>
            <person name="Leroch M."/>
            <person name="Levis C."/>
            <person name="Mauceli E."/>
            <person name="Neuveglise C."/>
            <person name="Oeser B."/>
            <person name="Pearson M."/>
            <person name="Poulain J."/>
            <person name="Poussereau N."/>
            <person name="Quesneville H."/>
            <person name="Rascle C."/>
            <person name="Schumacher J."/>
            <person name="Segurens B."/>
            <person name="Sexton A."/>
            <person name="Silva E."/>
            <person name="Sirven C."/>
            <person name="Soanes D.M."/>
            <person name="Talbot N.J."/>
            <person name="Templeton M."/>
            <person name="Yandava C."/>
            <person name="Yarden O."/>
            <person name="Zeng Q."/>
            <person name="Rollins J.A."/>
            <person name="Lebrun M.H."/>
            <person name="Dickman M."/>
        </authorList>
    </citation>
    <scope>NUCLEOTIDE SEQUENCE [LARGE SCALE GENOMIC DNA]</scope>
    <source>
        <strain evidence="2">ATCC 18683 / 1980 / Ss-1</strain>
    </source>
</reference>
<protein>
    <submittedName>
        <fullName evidence="1">Uncharacterized protein</fullName>
    </submittedName>
</protein>
<keyword evidence="2" id="KW-1185">Reference proteome</keyword>
<dbReference type="KEGG" id="ssl:SS1G_06471"/>